<evidence type="ECO:0000256" key="4">
    <source>
        <dbReference type="ARBA" id="ARBA00022670"/>
    </source>
</evidence>
<dbReference type="STRING" id="1359163.NLO413_0856"/>
<dbReference type="SUPFAM" id="SSF50156">
    <property type="entry name" value="PDZ domain-like"/>
    <property type="match status" value="1"/>
</dbReference>
<evidence type="ECO:0000313" key="13">
    <source>
        <dbReference type="EMBL" id="KJV69463.1"/>
    </source>
</evidence>
<dbReference type="GO" id="GO:0006508">
    <property type="term" value="P:proteolysis"/>
    <property type="evidence" value="ECO:0007669"/>
    <property type="project" value="UniProtKB-KW"/>
</dbReference>
<evidence type="ECO:0000256" key="11">
    <source>
        <dbReference type="RuleBase" id="RU362031"/>
    </source>
</evidence>
<keyword evidence="9 11" id="KW-0482">Metalloprotease</keyword>
<dbReference type="SMART" id="SM00228">
    <property type="entry name" value="PDZ"/>
    <property type="match status" value="1"/>
</dbReference>
<feature type="transmembrane region" description="Helical" evidence="11">
    <location>
        <begin position="116"/>
        <end position="138"/>
    </location>
</feature>
<evidence type="ECO:0000256" key="5">
    <source>
        <dbReference type="ARBA" id="ARBA00022692"/>
    </source>
</evidence>
<evidence type="ECO:0000256" key="6">
    <source>
        <dbReference type="ARBA" id="ARBA00022801"/>
    </source>
</evidence>
<dbReference type="InterPro" id="IPR004387">
    <property type="entry name" value="Pept_M50_Zn"/>
</dbReference>
<feature type="transmembrane region" description="Helical" evidence="11">
    <location>
        <begin position="345"/>
        <end position="364"/>
    </location>
</feature>
<evidence type="ECO:0000256" key="1">
    <source>
        <dbReference type="ARBA" id="ARBA00001947"/>
    </source>
</evidence>
<dbReference type="PANTHER" id="PTHR42837">
    <property type="entry name" value="REGULATOR OF SIGMA-E PROTEASE RSEP"/>
    <property type="match status" value="1"/>
</dbReference>
<evidence type="ECO:0000256" key="3">
    <source>
        <dbReference type="ARBA" id="ARBA00007931"/>
    </source>
</evidence>
<dbReference type="RefSeq" id="WP_045809167.1">
    <property type="nucleotide sequence ID" value="NZ_LANX01000001.1"/>
</dbReference>
<dbReference type="Pfam" id="PF17820">
    <property type="entry name" value="PDZ_6"/>
    <property type="match status" value="1"/>
</dbReference>
<dbReference type="OrthoDB" id="9782003at2"/>
<dbReference type="Pfam" id="PF02163">
    <property type="entry name" value="Peptidase_M50"/>
    <property type="match status" value="1"/>
</dbReference>
<dbReference type="Gene3D" id="2.30.42.10">
    <property type="match status" value="1"/>
</dbReference>
<organism evidence="13 14">
    <name type="scientific">Candidatus Neoehrlichia procyonis str. RAC413</name>
    <dbReference type="NCBI Taxonomy" id="1359163"/>
    <lineage>
        <taxon>Bacteria</taxon>
        <taxon>Pseudomonadati</taxon>
        <taxon>Pseudomonadota</taxon>
        <taxon>Alphaproteobacteria</taxon>
        <taxon>Rickettsiales</taxon>
        <taxon>Anaplasmataceae</taxon>
        <taxon>Candidatus Neoehrlichia</taxon>
    </lineage>
</organism>
<dbReference type="EMBL" id="LANX01000001">
    <property type="protein sequence ID" value="KJV69463.1"/>
    <property type="molecule type" value="Genomic_DNA"/>
</dbReference>
<comment type="cofactor">
    <cofactor evidence="1 11">
        <name>Zn(2+)</name>
        <dbReference type="ChEBI" id="CHEBI:29105"/>
    </cofactor>
</comment>
<keyword evidence="7 11" id="KW-0862">Zinc</keyword>
<sequence>MIYLTKIFSAANDSFFYLSSFIFIISIIVFIHEYGHYIVAKICNVKIETFSIGFGPELFGIKDKSGTRWKFSLIPIGGYVKMFGDANIASTGATSSNLTAEEKLYAFYEKSLLQKFCIAFAGPLANLLFAVIILTVFFNVQGIMHPLAVVGKIEKNSAAEKAGLVAGDVILKINNHDIKWFKDIQKYVIENGNQKLSILYLRQNVQDTTTIYPEMRTVGKSQIPFLGILASQLRQDYQLQKLSVTSAFTNSCIYTYNLIYTTLLMIWQMITGQRSINELGGPIQIAKYSGYSVKNNEVLWFMGIISINLGIVNLLPIPMLDGGHMLQYTIQGILRRKHISAKYQNYAATIGFILLLSLMIFATFNDIKSILK</sequence>
<keyword evidence="4 13" id="KW-0645">Protease</keyword>
<dbReference type="CDD" id="cd06163">
    <property type="entry name" value="S2P-M50_PDZ_RseP-like"/>
    <property type="match status" value="1"/>
</dbReference>
<dbReference type="InterPro" id="IPR008915">
    <property type="entry name" value="Peptidase_M50"/>
</dbReference>
<dbReference type="NCBIfam" id="TIGR00054">
    <property type="entry name" value="RIP metalloprotease RseP"/>
    <property type="match status" value="1"/>
</dbReference>
<keyword evidence="10 11" id="KW-0472">Membrane</keyword>
<dbReference type="PATRIC" id="fig|1359163.3.peg.827"/>
<dbReference type="EC" id="3.4.24.-" evidence="11"/>
<dbReference type="GO" id="GO:0004222">
    <property type="term" value="F:metalloendopeptidase activity"/>
    <property type="evidence" value="ECO:0007669"/>
    <property type="project" value="InterPro"/>
</dbReference>
<dbReference type="AlphaFoldDB" id="A0A0F3NN14"/>
<keyword evidence="5 11" id="KW-0812">Transmembrane</keyword>
<evidence type="ECO:0000256" key="8">
    <source>
        <dbReference type="ARBA" id="ARBA00022989"/>
    </source>
</evidence>
<evidence type="ECO:0000256" key="10">
    <source>
        <dbReference type="ARBA" id="ARBA00023136"/>
    </source>
</evidence>
<keyword evidence="11" id="KW-0479">Metal-binding</keyword>
<keyword evidence="14" id="KW-1185">Reference proteome</keyword>
<dbReference type="InterPro" id="IPR036034">
    <property type="entry name" value="PDZ_sf"/>
</dbReference>
<dbReference type="InterPro" id="IPR041489">
    <property type="entry name" value="PDZ_6"/>
</dbReference>
<dbReference type="GO" id="GO:0016020">
    <property type="term" value="C:membrane"/>
    <property type="evidence" value="ECO:0007669"/>
    <property type="project" value="UniProtKB-SubCell"/>
</dbReference>
<dbReference type="Proteomes" id="UP000033562">
    <property type="component" value="Unassembled WGS sequence"/>
</dbReference>
<dbReference type="PANTHER" id="PTHR42837:SF2">
    <property type="entry name" value="MEMBRANE METALLOPROTEASE ARASP2, CHLOROPLASTIC-RELATED"/>
    <property type="match status" value="1"/>
</dbReference>
<comment type="caution">
    <text evidence="13">The sequence shown here is derived from an EMBL/GenBank/DDBJ whole genome shotgun (WGS) entry which is preliminary data.</text>
</comment>
<evidence type="ECO:0000256" key="2">
    <source>
        <dbReference type="ARBA" id="ARBA00004141"/>
    </source>
</evidence>
<feature type="transmembrane region" description="Helical" evidence="11">
    <location>
        <begin position="14"/>
        <end position="31"/>
    </location>
</feature>
<accession>A0A0F3NN14</accession>
<proteinExistence type="inferred from homology"/>
<comment type="similarity">
    <text evidence="3 11">Belongs to the peptidase M50B family.</text>
</comment>
<dbReference type="CDD" id="cd23081">
    <property type="entry name" value="cpPDZ_EcRseP-like"/>
    <property type="match status" value="1"/>
</dbReference>
<dbReference type="InterPro" id="IPR001478">
    <property type="entry name" value="PDZ"/>
</dbReference>
<dbReference type="GO" id="GO:0046872">
    <property type="term" value="F:metal ion binding"/>
    <property type="evidence" value="ECO:0007669"/>
    <property type="project" value="UniProtKB-KW"/>
</dbReference>
<feature type="transmembrane region" description="Helical" evidence="11">
    <location>
        <begin position="298"/>
        <end position="317"/>
    </location>
</feature>
<protein>
    <recommendedName>
        <fullName evidence="11">Zinc metalloprotease</fullName>
        <ecNumber evidence="11">3.4.24.-</ecNumber>
    </recommendedName>
</protein>
<gene>
    <name evidence="13" type="primary">rseP</name>
    <name evidence="13" type="ORF">NLO413_0856</name>
</gene>
<comment type="subcellular location">
    <subcellularLocation>
        <location evidence="2">Membrane</location>
        <topology evidence="2">Multi-pass membrane protein</topology>
    </subcellularLocation>
</comment>
<name>A0A0F3NN14_9RICK</name>
<evidence type="ECO:0000256" key="7">
    <source>
        <dbReference type="ARBA" id="ARBA00022833"/>
    </source>
</evidence>
<evidence type="ECO:0000259" key="12">
    <source>
        <dbReference type="SMART" id="SM00228"/>
    </source>
</evidence>
<evidence type="ECO:0000256" key="9">
    <source>
        <dbReference type="ARBA" id="ARBA00023049"/>
    </source>
</evidence>
<reference evidence="13 14" key="1">
    <citation type="submission" date="2015-02" db="EMBL/GenBank/DDBJ databases">
        <title>Genome Sequencing of Rickettsiales.</title>
        <authorList>
            <person name="Daugherty S.C."/>
            <person name="Su Q."/>
            <person name="Abolude K."/>
            <person name="Beier-Sexton M."/>
            <person name="Carlyon J.A."/>
            <person name="Carter R."/>
            <person name="Day N.P."/>
            <person name="Dumler S.J."/>
            <person name="Dyachenko V."/>
            <person name="Godinez A."/>
            <person name="Kurtti T.J."/>
            <person name="Lichay M."/>
            <person name="Mullins K.E."/>
            <person name="Ott S."/>
            <person name="Pappas-Brown V."/>
            <person name="Paris D.H."/>
            <person name="Patel P."/>
            <person name="Richards A.L."/>
            <person name="Sadzewicz L."/>
            <person name="Sears K."/>
            <person name="Seidman D."/>
            <person name="Sengamalay N."/>
            <person name="Stenos J."/>
            <person name="Tallon L.J."/>
            <person name="Vincent G."/>
            <person name="Fraser C.M."/>
            <person name="Munderloh U."/>
            <person name="Dunning-Hotopp J.C."/>
        </authorList>
    </citation>
    <scope>NUCLEOTIDE SEQUENCE [LARGE SCALE GENOMIC DNA]</scope>
    <source>
        <strain evidence="13 14">RAC413</strain>
    </source>
</reference>
<evidence type="ECO:0000313" key="14">
    <source>
        <dbReference type="Proteomes" id="UP000033562"/>
    </source>
</evidence>
<keyword evidence="8 11" id="KW-1133">Transmembrane helix</keyword>
<keyword evidence="6 11" id="KW-0378">Hydrolase</keyword>
<feature type="domain" description="PDZ" evidence="12">
    <location>
        <begin position="134"/>
        <end position="204"/>
    </location>
</feature>